<dbReference type="OrthoDB" id="8561347at2"/>
<sequence>MKPEDSADFFSLISNVYAFYRQDYSDFVGQVWWGAMKVFDIAAVRDALGRHAANPDAGQFLPKPADVVKMLEGSTQDSALLAWHKVDKAVREVGTHVSVVFDDALIHRVIFEMGGWVLVGGKDEKEWPFVRNEFVNRYRGYRGRSQVPEYPPVLVGIAEAANTRNHFRSSAPVLIGNAEIAHKVLLGGSVTPLVGYTRMTGDEFQRITQFPGDAPRLSA</sequence>
<evidence type="ECO:0000313" key="2">
    <source>
        <dbReference type="EMBL" id="AKM29277.1"/>
    </source>
</evidence>
<dbReference type="STRING" id="656179.AB870_02745"/>
<evidence type="ECO:0000313" key="3">
    <source>
        <dbReference type="Proteomes" id="UP000035651"/>
    </source>
</evidence>
<dbReference type="RefSeq" id="WP_047905222.1">
    <property type="nucleotide sequence ID" value="NZ_CP011807.3"/>
</dbReference>
<accession>A0A0H3WNH9</accession>
<dbReference type="PATRIC" id="fig|656179.3.peg.604"/>
<gene>
    <name evidence="2" type="ORF">AB870_02745</name>
</gene>
<name>A0A0H3WNH9_9BURK</name>
<dbReference type="AlphaFoldDB" id="A0A0H3WNH9"/>
<dbReference type="EMBL" id="CP011807">
    <property type="protein sequence ID" value="AKM29277.1"/>
    <property type="molecule type" value="Genomic_DNA"/>
</dbReference>
<dbReference type="InterPro" id="IPR045521">
    <property type="entry name" value="DUF6475"/>
</dbReference>
<keyword evidence="3" id="KW-1185">Reference proteome</keyword>
<organism evidence="2 3">
    <name type="scientific">Pandoraea faecigallinarum</name>
    <dbReference type="NCBI Taxonomy" id="656179"/>
    <lineage>
        <taxon>Bacteria</taxon>
        <taxon>Pseudomonadati</taxon>
        <taxon>Pseudomonadota</taxon>
        <taxon>Betaproteobacteria</taxon>
        <taxon>Burkholderiales</taxon>
        <taxon>Burkholderiaceae</taxon>
        <taxon>Pandoraea</taxon>
    </lineage>
</organism>
<reference evidence="2" key="1">
    <citation type="submission" date="2016-06" db="EMBL/GenBank/DDBJ databases">
        <title>Complete Genome Sequence of Pandoraea faecigallinarum DSM-23572.</title>
        <authorList>
            <person name="Yong D."/>
            <person name="Ee R."/>
            <person name="Lim Y.-L."/>
            <person name="Yin W.-F."/>
            <person name="Chan K.-G."/>
        </authorList>
    </citation>
    <scope>NUCLEOTIDE SEQUENCE</scope>
    <source>
        <strain evidence="2">DSM 23572</strain>
    </source>
</reference>
<dbReference type="Proteomes" id="UP000035651">
    <property type="component" value="Chromosome"/>
</dbReference>
<protein>
    <recommendedName>
        <fullName evidence="1">DUF6475 domain-containing protein</fullName>
    </recommendedName>
</protein>
<proteinExistence type="predicted"/>
<dbReference type="KEGG" id="pfg:AB870_02745"/>
<feature type="domain" description="DUF6475" evidence="1">
    <location>
        <begin position="99"/>
        <end position="188"/>
    </location>
</feature>
<dbReference type="Pfam" id="PF20081">
    <property type="entry name" value="DUF6475"/>
    <property type="match status" value="1"/>
</dbReference>
<evidence type="ECO:0000259" key="1">
    <source>
        <dbReference type="Pfam" id="PF20081"/>
    </source>
</evidence>